<proteinExistence type="predicted"/>
<feature type="domain" description="OB" evidence="2">
    <location>
        <begin position="49"/>
        <end position="123"/>
    </location>
</feature>
<keyword evidence="4" id="KW-1185">Reference proteome</keyword>
<dbReference type="Pfam" id="PF01336">
    <property type="entry name" value="tRNA_anti-codon"/>
    <property type="match status" value="1"/>
</dbReference>
<accession>A0A1V6N4Y8</accession>
<reference evidence="3 4" key="1">
    <citation type="submission" date="2014-12" db="EMBL/GenBank/DDBJ databases">
        <title>Genome sequence of Methanobrevibacter arboriphilicus DH1, DSM1125.</title>
        <authorList>
            <person name="Poehlein A."/>
            <person name="Thauer R.K."/>
            <person name="Seedorf H."/>
            <person name="Daniel R."/>
        </authorList>
    </citation>
    <scope>NUCLEOTIDE SEQUENCE [LARGE SCALE GENOMIC DNA]</scope>
    <source>
        <strain evidence="3 4">DH1</strain>
    </source>
</reference>
<keyword evidence="1" id="KW-0472">Membrane</keyword>
<feature type="transmembrane region" description="Helical" evidence="1">
    <location>
        <begin position="7"/>
        <end position="28"/>
    </location>
</feature>
<sequence>MEITDEKIFKIALITTIIGLIGMIIFAGEINPKEVIIKDIDRGMIDEEVTITGNIDKIQKSSNGKNYILTLNDGSGRINMMIFESTITKFAENEVNLENFENKKVIVTGTVTEFKSTMELIIHDSNSIKIEN</sequence>
<dbReference type="InterPro" id="IPR012340">
    <property type="entry name" value="NA-bd_OB-fold"/>
</dbReference>
<keyword evidence="1" id="KW-1133">Transmembrane helix</keyword>
<comment type="caution">
    <text evidence="3">The sequence shown here is derived from an EMBL/GenBank/DDBJ whole genome shotgun (WGS) entry which is preliminary data.</text>
</comment>
<dbReference type="RefSeq" id="WP_080459358.1">
    <property type="nucleotide sequence ID" value="NZ_JXMW01000001.1"/>
</dbReference>
<evidence type="ECO:0000256" key="1">
    <source>
        <dbReference type="SAM" id="Phobius"/>
    </source>
</evidence>
<dbReference type="EMBL" id="JXMW01000001">
    <property type="protein sequence ID" value="OQD59725.1"/>
    <property type="molecule type" value="Genomic_DNA"/>
</dbReference>
<dbReference type="GO" id="GO:0003676">
    <property type="term" value="F:nucleic acid binding"/>
    <property type="evidence" value="ECO:0007669"/>
    <property type="project" value="InterPro"/>
</dbReference>
<dbReference type="AlphaFoldDB" id="A0A1V6N4Y8"/>
<gene>
    <name evidence="3" type="ORF">MBBAR_1c01220</name>
</gene>
<organism evidence="3 4">
    <name type="scientific">Methanobrevibacter arboriphilus JCM 13429 = DSM 1125</name>
    <dbReference type="NCBI Taxonomy" id="1300164"/>
    <lineage>
        <taxon>Archaea</taxon>
        <taxon>Methanobacteriati</taxon>
        <taxon>Methanobacteriota</taxon>
        <taxon>Methanomada group</taxon>
        <taxon>Methanobacteria</taxon>
        <taxon>Methanobacteriales</taxon>
        <taxon>Methanobacteriaceae</taxon>
        <taxon>Methanobrevibacter</taxon>
    </lineage>
</organism>
<dbReference type="Gene3D" id="2.40.50.140">
    <property type="entry name" value="Nucleic acid-binding proteins"/>
    <property type="match status" value="1"/>
</dbReference>
<dbReference type="InterPro" id="IPR004365">
    <property type="entry name" value="NA-bd_OB_tRNA"/>
</dbReference>
<keyword evidence="1" id="KW-0812">Transmembrane</keyword>
<dbReference type="SUPFAM" id="SSF50249">
    <property type="entry name" value="Nucleic acid-binding proteins"/>
    <property type="match status" value="1"/>
</dbReference>
<protein>
    <submittedName>
        <fullName evidence="3">Putative nucleic acid binding protein</fullName>
    </submittedName>
</protein>
<evidence type="ECO:0000259" key="2">
    <source>
        <dbReference type="Pfam" id="PF01336"/>
    </source>
</evidence>
<dbReference type="Proteomes" id="UP000191661">
    <property type="component" value="Unassembled WGS sequence"/>
</dbReference>
<name>A0A1V6N4Y8_METAZ</name>
<dbReference type="OrthoDB" id="82376at2157"/>
<evidence type="ECO:0000313" key="3">
    <source>
        <dbReference type="EMBL" id="OQD59725.1"/>
    </source>
</evidence>
<evidence type="ECO:0000313" key="4">
    <source>
        <dbReference type="Proteomes" id="UP000191661"/>
    </source>
</evidence>